<keyword evidence="1" id="KW-0812">Transmembrane</keyword>
<accession>A0A383CEM7</accession>
<feature type="transmembrane region" description="Helical" evidence="1">
    <location>
        <begin position="170"/>
        <end position="190"/>
    </location>
</feature>
<name>A0A383CEM7_9ZZZZ</name>
<dbReference type="AlphaFoldDB" id="A0A383CEM7"/>
<protein>
    <submittedName>
        <fullName evidence="2">Uncharacterized protein</fullName>
    </submittedName>
</protein>
<evidence type="ECO:0000256" key="1">
    <source>
        <dbReference type="SAM" id="Phobius"/>
    </source>
</evidence>
<reference evidence="2" key="1">
    <citation type="submission" date="2018-05" db="EMBL/GenBank/DDBJ databases">
        <authorList>
            <person name="Lanie J.A."/>
            <person name="Ng W.-L."/>
            <person name="Kazmierczak K.M."/>
            <person name="Andrzejewski T.M."/>
            <person name="Davidsen T.M."/>
            <person name="Wayne K.J."/>
            <person name="Tettelin H."/>
            <person name="Glass J.I."/>
            <person name="Rusch D."/>
            <person name="Podicherti R."/>
            <person name="Tsui H.-C.T."/>
            <person name="Winkler M.E."/>
        </authorList>
    </citation>
    <scope>NUCLEOTIDE SEQUENCE</scope>
</reference>
<feature type="non-terminal residue" evidence="2">
    <location>
        <position position="215"/>
    </location>
</feature>
<evidence type="ECO:0000313" key="2">
    <source>
        <dbReference type="EMBL" id="SVE30856.1"/>
    </source>
</evidence>
<sequence length="215" mass="23053">MKQTTEPFSGQKNCMTPAGIARRFFAACMAFTLSVAPAFAQEAEDEKGVSDQVDAVAGWVVGKIAAVFFYPIWTFDKVGDQVKEVKTEAGGSGYAVGDIVVIEGGKTADDAETNKTKFKVKSVKNGEVQELTIESAGLYSEIPENPVSATGGRGTGLSVNIEWEPDSPTIPLVVGWLVVGAIFFTIRMGFINFRGFKHAVDVVRGKYDNPDAEGE</sequence>
<keyword evidence="1" id="KW-1133">Transmembrane helix</keyword>
<proteinExistence type="predicted"/>
<organism evidence="2">
    <name type="scientific">marine metagenome</name>
    <dbReference type="NCBI Taxonomy" id="408172"/>
    <lineage>
        <taxon>unclassified sequences</taxon>
        <taxon>metagenomes</taxon>
        <taxon>ecological metagenomes</taxon>
    </lineage>
</organism>
<keyword evidence="1" id="KW-0472">Membrane</keyword>
<gene>
    <name evidence="2" type="ORF">METZ01_LOCUS483710</name>
</gene>
<dbReference type="EMBL" id="UINC01208356">
    <property type="protein sequence ID" value="SVE30856.1"/>
    <property type="molecule type" value="Genomic_DNA"/>
</dbReference>